<accession>A0A099I6A1</accession>
<comment type="caution">
    <text evidence="2">The sequence shown here is derived from an EMBL/GenBank/DDBJ whole genome shotgun (WGS) entry which is preliminary data.</text>
</comment>
<feature type="transmembrane region" description="Helical" evidence="1">
    <location>
        <begin position="37"/>
        <end position="57"/>
    </location>
</feature>
<protein>
    <submittedName>
        <fullName evidence="2">Uncharacterized protein</fullName>
    </submittedName>
</protein>
<sequence>MKRLWEAGALLNEWYFLFIILLHSAVCAIIVQNALAFVLNLGLAYLVRGFLSLHFIVNGVESYKPTRKIGPFYILGDDHYIFYGYPFRRRISPVTGYVVNFGIAVLLYLFSMSQLLLRKYENIWLACATGVLLGTVLGFLKISMQANHAYRENMKTAKQMFMEHYGNLKELSKIEKYRQLNPSTYYETKWMKEMLHTDCEEGREG</sequence>
<reference evidence="2 3" key="1">
    <citation type="submission" date="2014-08" db="EMBL/GenBank/DDBJ databases">
        <title>Clostridium innocuum, an unnegligible vancomycin-resistant pathogen causing extra-intestinal infections.</title>
        <authorList>
            <person name="Feng Y."/>
            <person name="Chiu C.-H."/>
        </authorList>
    </citation>
    <scope>NUCLEOTIDE SEQUENCE [LARGE SCALE GENOMIC DNA]</scope>
    <source>
        <strain evidence="2 3">AN88</strain>
    </source>
</reference>
<evidence type="ECO:0000256" key="1">
    <source>
        <dbReference type="SAM" id="Phobius"/>
    </source>
</evidence>
<keyword evidence="1" id="KW-0812">Transmembrane</keyword>
<feature type="transmembrane region" description="Helical" evidence="1">
    <location>
        <begin position="97"/>
        <end position="117"/>
    </location>
</feature>
<dbReference type="Proteomes" id="UP000030008">
    <property type="component" value="Unassembled WGS sequence"/>
</dbReference>
<proteinExistence type="predicted"/>
<feature type="transmembrane region" description="Helical" evidence="1">
    <location>
        <begin position="12"/>
        <end position="31"/>
    </location>
</feature>
<feature type="transmembrane region" description="Helical" evidence="1">
    <location>
        <begin position="123"/>
        <end position="142"/>
    </location>
</feature>
<organism evidence="2 3">
    <name type="scientific">Clostridium innocuum</name>
    <dbReference type="NCBI Taxonomy" id="1522"/>
    <lineage>
        <taxon>Bacteria</taxon>
        <taxon>Bacillati</taxon>
        <taxon>Bacillota</taxon>
        <taxon>Clostridia</taxon>
        <taxon>Eubacteriales</taxon>
        <taxon>Clostridiaceae</taxon>
        <taxon>Clostridium</taxon>
    </lineage>
</organism>
<evidence type="ECO:0000313" key="2">
    <source>
        <dbReference type="EMBL" id="KGJ53250.1"/>
    </source>
</evidence>
<keyword evidence="1" id="KW-1133">Transmembrane helix</keyword>
<name>A0A099I6A1_CLOIN</name>
<evidence type="ECO:0000313" key="3">
    <source>
        <dbReference type="Proteomes" id="UP000030008"/>
    </source>
</evidence>
<dbReference type="RefSeq" id="WP_044905325.1">
    <property type="nucleotide sequence ID" value="NZ_JQIF01000042.1"/>
</dbReference>
<dbReference type="EMBL" id="JQIF01000042">
    <property type="protein sequence ID" value="KGJ53250.1"/>
    <property type="molecule type" value="Genomic_DNA"/>
</dbReference>
<keyword evidence="1" id="KW-0472">Membrane</keyword>
<dbReference type="AlphaFoldDB" id="A0A099I6A1"/>
<gene>
    <name evidence="2" type="ORF">CIAN88_09925</name>
</gene>